<reference evidence="3 4" key="1">
    <citation type="submission" date="2019-02" db="EMBL/GenBank/DDBJ databases">
        <title>Deep-cultivation of Planctomycetes and their phenomic and genomic characterization uncovers novel biology.</title>
        <authorList>
            <person name="Wiegand S."/>
            <person name="Jogler M."/>
            <person name="Boedeker C."/>
            <person name="Pinto D."/>
            <person name="Vollmers J."/>
            <person name="Rivas-Marin E."/>
            <person name="Kohn T."/>
            <person name="Peeters S.H."/>
            <person name="Heuer A."/>
            <person name="Rast P."/>
            <person name="Oberbeckmann S."/>
            <person name="Bunk B."/>
            <person name="Jeske O."/>
            <person name="Meyerdierks A."/>
            <person name="Storesund J.E."/>
            <person name="Kallscheuer N."/>
            <person name="Luecker S."/>
            <person name="Lage O.M."/>
            <person name="Pohl T."/>
            <person name="Merkel B.J."/>
            <person name="Hornburger P."/>
            <person name="Mueller R.-W."/>
            <person name="Bruemmer F."/>
            <person name="Labrenz M."/>
            <person name="Spormann A.M."/>
            <person name="Op den Camp H."/>
            <person name="Overmann J."/>
            <person name="Amann R."/>
            <person name="Jetten M.S.M."/>
            <person name="Mascher T."/>
            <person name="Medema M.H."/>
            <person name="Devos D.P."/>
            <person name="Kaster A.-K."/>
            <person name="Ovreas L."/>
            <person name="Rohde M."/>
            <person name="Galperin M.Y."/>
            <person name="Jogler C."/>
        </authorList>
    </citation>
    <scope>NUCLEOTIDE SEQUENCE [LARGE SCALE GENOMIC DNA]</scope>
    <source>
        <strain evidence="3 4">Pan265</strain>
    </source>
</reference>
<feature type="domain" description="Glycosyl transferase family 1" evidence="1">
    <location>
        <begin position="197"/>
        <end position="356"/>
    </location>
</feature>
<evidence type="ECO:0000313" key="3">
    <source>
        <dbReference type="EMBL" id="QDU72728.1"/>
    </source>
</evidence>
<keyword evidence="3" id="KW-0808">Transferase</keyword>
<dbReference type="InterPro" id="IPR050194">
    <property type="entry name" value="Glycosyltransferase_grp1"/>
</dbReference>
<organism evidence="3 4">
    <name type="scientific">Mucisphaera calidilacus</name>
    <dbReference type="NCBI Taxonomy" id="2527982"/>
    <lineage>
        <taxon>Bacteria</taxon>
        <taxon>Pseudomonadati</taxon>
        <taxon>Planctomycetota</taxon>
        <taxon>Phycisphaerae</taxon>
        <taxon>Phycisphaerales</taxon>
        <taxon>Phycisphaeraceae</taxon>
        <taxon>Mucisphaera</taxon>
    </lineage>
</organism>
<accession>A0A518C0H8</accession>
<dbReference type="GO" id="GO:0102710">
    <property type="term" value="F:D-inositol-3-phosphate glycosyltransferase activity"/>
    <property type="evidence" value="ECO:0007669"/>
    <property type="project" value="UniProtKB-EC"/>
</dbReference>
<evidence type="ECO:0000259" key="2">
    <source>
        <dbReference type="Pfam" id="PF13439"/>
    </source>
</evidence>
<keyword evidence="3" id="KW-0328">Glycosyltransferase</keyword>
<dbReference type="OrthoDB" id="9806653at2"/>
<dbReference type="PANTHER" id="PTHR45947:SF3">
    <property type="entry name" value="SULFOQUINOVOSYL TRANSFERASE SQD2"/>
    <property type="match status" value="1"/>
</dbReference>
<dbReference type="KEGG" id="mcad:Pan265_26020"/>
<dbReference type="EC" id="2.4.1.250" evidence="3"/>
<keyword evidence="4" id="KW-1185">Reference proteome</keyword>
<evidence type="ECO:0000259" key="1">
    <source>
        <dbReference type="Pfam" id="PF00534"/>
    </source>
</evidence>
<dbReference type="Proteomes" id="UP000320386">
    <property type="component" value="Chromosome"/>
</dbReference>
<dbReference type="CDD" id="cd03801">
    <property type="entry name" value="GT4_PimA-like"/>
    <property type="match status" value="1"/>
</dbReference>
<dbReference type="Pfam" id="PF13439">
    <property type="entry name" value="Glyco_transf_4"/>
    <property type="match status" value="1"/>
</dbReference>
<protein>
    <submittedName>
        <fullName evidence="3">D-inositol 3-phosphate glycosyltransferase</fullName>
        <ecNumber evidence="3">2.4.1.250</ecNumber>
    </submittedName>
</protein>
<dbReference type="RefSeq" id="WP_145446890.1">
    <property type="nucleotide sequence ID" value="NZ_CP036280.1"/>
</dbReference>
<dbReference type="EMBL" id="CP036280">
    <property type="protein sequence ID" value="QDU72728.1"/>
    <property type="molecule type" value="Genomic_DNA"/>
</dbReference>
<sequence>MAENDSDDATLSAPLRVLHLTAGSDAGGISRYLHVLCQELKQRGHQPVVAGEVGIWHDLFTNATFPWIEAPLKSGPIGLWRARATIARGLRNAGFDQQPPVDIIHAHYRKSSLVGRWLARRWRIPLVYTLHLTGIPLDWASNLLSDWGDTTHVPSSQAQQWLIDEAQLDPERIQRIPHGIHAERFPEVDDQKRTTARALRELNDASPVVAFVNRFDTPKNDDWVIDLADLSRDVAPNALFLMQGEGPHEPILRREIVDRRLQNRVRILPYGDPVPTYHAADLVIIPSALEGFSYVTTEAMSAGCAVLRTRTAGWEEHIIEGVNGRSCPIDREAFLAAGLELLQHPEQLRDMGHAAAAHVREHLTIDRQLSATVELYRKVIAQHRH</sequence>
<proteinExistence type="predicted"/>
<dbReference type="AlphaFoldDB" id="A0A518C0H8"/>
<name>A0A518C0H8_9BACT</name>
<feature type="domain" description="Glycosyltransferase subfamily 4-like N-terminal" evidence="2">
    <location>
        <begin position="27"/>
        <end position="184"/>
    </location>
</feature>
<gene>
    <name evidence="3" type="primary">mshA_3</name>
    <name evidence="3" type="ORF">Pan265_26020</name>
</gene>
<dbReference type="PANTHER" id="PTHR45947">
    <property type="entry name" value="SULFOQUINOVOSYL TRANSFERASE SQD2"/>
    <property type="match status" value="1"/>
</dbReference>
<dbReference type="InterPro" id="IPR028098">
    <property type="entry name" value="Glyco_trans_4-like_N"/>
</dbReference>
<dbReference type="Pfam" id="PF00534">
    <property type="entry name" value="Glycos_transf_1"/>
    <property type="match status" value="1"/>
</dbReference>
<dbReference type="Gene3D" id="3.40.50.2000">
    <property type="entry name" value="Glycogen Phosphorylase B"/>
    <property type="match status" value="2"/>
</dbReference>
<dbReference type="SUPFAM" id="SSF53756">
    <property type="entry name" value="UDP-Glycosyltransferase/glycogen phosphorylase"/>
    <property type="match status" value="1"/>
</dbReference>
<evidence type="ECO:0000313" key="4">
    <source>
        <dbReference type="Proteomes" id="UP000320386"/>
    </source>
</evidence>
<dbReference type="InterPro" id="IPR001296">
    <property type="entry name" value="Glyco_trans_1"/>
</dbReference>